<dbReference type="GO" id="GO:0005759">
    <property type="term" value="C:mitochondrial matrix"/>
    <property type="evidence" value="ECO:0007669"/>
    <property type="project" value="TreeGrafter"/>
</dbReference>
<organism evidence="8 9">
    <name type="scientific">Paragonimus westermani</name>
    <dbReference type="NCBI Taxonomy" id="34504"/>
    <lineage>
        <taxon>Eukaryota</taxon>
        <taxon>Metazoa</taxon>
        <taxon>Spiralia</taxon>
        <taxon>Lophotrochozoa</taxon>
        <taxon>Platyhelminthes</taxon>
        <taxon>Trematoda</taxon>
        <taxon>Digenea</taxon>
        <taxon>Plagiorchiida</taxon>
        <taxon>Troglotremata</taxon>
        <taxon>Troglotrematidae</taxon>
        <taxon>Paragonimus</taxon>
    </lineage>
</organism>
<dbReference type="EC" id="2.7.7.7" evidence="2"/>
<dbReference type="EC" id="2.7.7.102" evidence="6"/>
<feature type="non-terminal residue" evidence="8">
    <location>
        <position position="1"/>
    </location>
</feature>
<keyword evidence="9" id="KW-1185">Reference proteome</keyword>
<gene>
    <name evidence="8" type="ORF">P879_08209</name>
</gene>
<dbReference type="InterPro" id="IPR044917">
    <property type="entry name" value="PRIMPOL"/>
</dbReference>
<keyword evidence="3" id="KW-0239">DNA-directed DNA polymerase</keyword>
<evidence type="ECO:0000313" key="8">
    <source>
        <dbReference type="EMBL" id="KAF8563502.1"/>
    </source>
</evidence>
<dbReference type="AlphaFoldDB" id="A0A8T0D7J6"/>
<dbReference type="GO" id="GO:0003682">
    <property type="term" value="F:chromatin binding"/>
    <property type="evidence" value="ECO:0007669"/>
    <property type="project" value="TreeGrafter"/>
</dbReference>
<evidence type="ECO:0000256" key="3">
    <source>
        <dbReference type="ARBA" id="ARBA00022932"/>
    </source>
</evidence>
<dbReference type="GO" id="GO:0003887">
    <property type="term" value="F:DNA-directed DNA polymerase activity"/>
    <property type="evidence" value="ECO:0007669"/>
    <property type="project" value="UniProtKB-KW"/>
</dbReference>
<sequence length="571" mass="64771">HLILSYGLTTSSHCTSSFLFHLQGSQSEESPSRSRPRVFFQPLILLRTDLTNIRLQLVIGVQNIRRMSQDERRRKLELAAARTREIPQPFRASLMGPTAVRKIFHKQEDALNFARSFGPDMMVFSYESSSLGQQGQRLFLACGVQSFFHYYRQMNPSARCHYEVIPTYRPAKLYLDLEFYVDRNPEADAEKAASTFVRAVRSALHFFYNVQVSSPDILVLDASTQKKFSQHVVFNSPSTTFQNNLEQGHLIRLVCHALAKSAADHASKDPDIFCANIHSTHWCANCTEAIDRLIYEAFPAFELTPLDAKHCFVHSSFEENALVSICDTGVYTRNRNFRLAGSHKLTGISVLWPVGLERGPSLDQVWPNWCAWASTLITWLDSRRSYVLLRHPVPKCQCASPISCQAGRDVPVRSHSPVSSSHSQNLPPDLCDFVRTVLTDWLVRGQQTNPKTAGDCVALKKWRIHHLDVHCFSVTLDGLRFCERVGRPHRSNHVILVFDLSQRIYYQKCLDPDCRAVNFRSQSLPLPLNLCATNSDPRQTANSFNDPCVTADDLILCGVADMMDVSFEDNF</sequence>
<accession>A0A8T0D7J6</accession>
<keyword evidence="3" id="KW-0548">Nucleotidyltransferase</keyword>
<dbReference type="EMBL" id="JTDF01011686">
    <property type="protein sequence ID" value="KAF8563502.1"/>
    <property type="molecule type" value="Genomic_DNA"/>
</dbReference>
<evidence type="ECO:0000256" key="7">
    <source>
        <dbReference type="ARBA" id="ARBA00047303"/>
    </source>
</evidence>
<keyword evidence="3" id="KW-0808">Transferase</keyword>
<protein>
    <recommendedName>
        <fullName evidence="4">DNA-directed primase/polymerase protein</fullName>
        <ecNumber evidence="6">2.7.7.102</ecNumber>
        <ecNumber evidence="2">2.7.7.7</ecNumber>
    </recommendedName>
</protein>
<evidence type="ECO:0000256" key="6">
    <source>
        <dbReference type="ARBA" id="ARBA00044768"/>
    </source>
</evidence>
<comment type="caution">
    <text evidence="8">The sequence shown here is derived from an EMBL/GenBank/DDBJ whole genome shotgun (WGS) entry which is preliminary data.</text>
</comment>
<dbReference type="GO" id="GO:0006264">
    <property type="term" value="P:mitochondrial DNA replication"/>
    <property type="evidence" value="ECO:0007669"/>
    <property type="project" value="TreeGrafter"/>
</dbReference>
<dbReference type="GO" id="GO:0009411">
    <property type="term" value="P:response to UV"/>
    <property type="evidence" value="ECO:0007669"/>
    <property type="project" value="TreeGrafter"/>
</dbReference>
<dbReference type="PANTHER" id="PTHR31399:SF0">
    <property type="entry name" value="DNA-DIRECTED PRIMASE_POLYMERASE PROTEIN"/>
    <property type="match status" value="1"/>
</dbReference>
<dbReference type="Pfam" id="PF03121">
    <property type="entry name" value="Herpes_UL52"/>
    <property type="match status" value="1"/>
</dbReference>
<dbReference type="PANTHER" id="PTHR31399">
    <property type="entry name" value="DNA-DIRECTED PRIMASE / POLYMERASE PROTEIN"/>
    <property type="match status" value="1"/>
</dbReference>
<evidence type="ECO:0000256" key="2">
    <source>
        <dbReference type="ARBA" id="ARBA00012417"/>
    </source>
</evidence>
<name>A0A8T0D7J6_9TREM</name>
<evidence type="ECO:0000313" key="9">
    <source>
        <dbReference type="Proteomes" id="UP000699462"/>
    </source>
</evidence>
<comment type="catalytic activity">
    <reaction evidence="5">
        <text>ssDNA + n NTP = ssDNA/pppN(pN)n-1 hybrid + (n-1) diphosphate.</text>
        <dbReference type="EC" id="2.7.7.102"/>
    </reaction>
</comment>
<dbReference type="Proteomes" id="UP000699462">
    <property type="component" value="Unassembled WGS sequence"/>
</dbReference>
<evidence type="ECO:0000256" key="5">
    <source>
        <dbReference type="ARBA" id="ARBA00044677"/>
    </source>
</evidence>
<proteinExistence type="inferred from homology"/>
<dbReference type="GO" id="GO:0005634">
    <property type="term" value="C:nucleus"/>
    <property type="evidence" value="ECO:0007669"/>
    <property type="project" value="TreeGrafter"/>
</dbReference>
<comment type="similarity">
    <text evidence="1">Belongs to the eukaryotic-type primase small subunit family.</text>
</comment>
<dbReference type="GO" id="GO:0031297">
    <property type="term" value="P:replication fork processing"/>
    <property type="evidence" value="ECO:0007669"/>
    <property type="project" value="TreeGrafter"/>
</dbReference>
<dbReference type="OrthoDB" id="5988181at2759"/>
<dbReference type="GO" id="GO:0042276">
    <property type="term" value="P:error-prone translesion synthesis"/>
    <property type="evidence" value="ECO:0007669"/>
    <property type="project" value="InterPro"/>
</dbReference>
<evidence type="ECO:0000256" key="4">
    <source>
        <dbReference type="ARBA" id="ARBA00026139"/>
    </source>
</evidence>
<reference evidence="8 9" key="1">
    <citation type="submission" date="2019-07" db="EMBL/GenBank/DDBJ databases">
        <title>Annotation for the trematode Paragonimus westermani.</title>
        <authorList>
            <person name="Choi Y.-J."/>
        </authorList>
    </citation>
    <scope>NUCLEOTIDE SEQUENCE [LARGE SCALE GENOMIC DNA]</scope>
    <source>
        <strain evidence="8">180907_Pwestermani</strain>
    </source>
</reference>
<comment type="catalytic activity">
    <reaction evidence="7">
        <text>DNA(n) + a 2'-deoxyribonucleoside 5'-triphosphate = DNA(n+1) + diphosphate</text>
        <dbReference type="Rhea" id="RHEA:22508"/>
        <dbReference type="Rhea" id="RHEA-COMP:17339"/>
        <dbReference type="Rhea" id="RHEA-COMP:17340"/>
        <dbReference type="ChEBI" id="CHEBI:33019"/>
        <dbReference type="ChEBI" id="CHEBI:61560"/>
        <dbReference type="ChEBI" id="CHEBI:173112"/>
        <dbReference type="EC" id="2.7.7.7"/>
    </reaction>
    <physiologicalReaction direction="left-to-right" evidence="7">
        <dbReference type="Rhea" id="RHEA:22509"/>
    </physiologicalReaction>
</comment>
<evidence type="ECO:0000256" key="1">
    <source>
        <dbReference type="ARBA" id="ARBA00009762"/>
    </source>
</evidence>